<keyword evidence="3" id="KW-0067">ATP-binding</keyword>
<keyword evidence="2" id="KW-0547">Nucleotide-binding</keyword>
<dbReference type="PANTHER" id="PTHR32039:SF7">
    <property type="entry name" value="COMPETENCE PROTEIN COMM"/>
    <property type="match status" value="1"/>
</dbReference>
<proteinExistence type="inferred from homology"/>
<dbReference type="InterPro" id="IPR045006">
    <property type="entry name" value="CHLI-like"/>
</dbReference>
<dbReference type="PANTHER" id="PTHR32039">
    <property type="entry name" value="MAGNESIUM-CHELATASE SUBUNIT CHLI"/>
    <property type="match status" value="1"/>
</dbReference>
<dbReference type="Pfam" id="PF13541">
    <property type="entry name" value="ChlI"/>
    <property type="match status" value="1"/>
</dbReference>
<dbReference type="InterPro" id="IPR000523">
    <property type="entry name" value="Mg_chelatse_chII-like_cat_dom"/>
</dbReference>
<comment type="caution">
    <text evidence="5">The sequence shown here is derived from an EMBL/GenBank/DDBJ whole genome shotgun (WGS) entry which is preliminary data.</text>
</comment>
<evidence type="ECO:0000313" key="6">
    <source>
        <dbReference type="Proteomes" id="UP001523566"/>
    </source>
</evidence>
<organism evidence="5 6">
    <name type="scientific">Aequitasia blattaphilus</name>
    <dbReference type="NCBI Taxonomy" id="2949332"/>
    <lineage>
        <taxon>Bacteria</taxon>
        <taxon>Bacillati</taxon>
        <taxon>Bacillota</taxon>
        <taxon>Clostridia</taxon>
        <taxon>Lachnospirales</taxon>
        <taxon>Lachnospiraceae</taxon>
        <taxon>Aequitasia</taxon>
    </lineage>
</organism>
<dbReference type="InterPro" id="IPR004482">
    <property type="entry name" value="Mg_chelat-rel"/>
</dbReference>
<dbReference type="InterPro" id="IPR003593">
    <property type="entry name" value="AAA+_ATPase"/>
</dbReference>
<name>A0ABT1E7G9_9FIRM</name>
<dbReference type="PRINTS" id="PR01657">
    <property type="entry name" value="MCMFAMILY"/>
</dbReference>
<dbReference type="NCBIfam" id="TIGR00368">
    <property type="entry name" value="YifB family Mg chelatase-like AAA ATPase"/>
    <property type="match status" value="1"/>
</dbReference>
<protein>
    <submittedName>
        <fullName evidence="5">YifB family Mg chelatase-like AAA ATPase</fullName>
    </submittedName>
</protein>
<evidence type="ECO:0000256" key="1">
    <source>
        <dbReference type="ARBA" id="ARBA00006354"/>
    </source>
</evidence>
<dbReference type="RefSeq" id="WP_262065552.1">
    <property type="nucleotide sequence ID" value="NZ_JAMXOD010000005.1"/>
</dbReference>
<evidence type="ECO:0000313" key="5">
    <source>
        <dbReference type="EMBL" id="MCP1101764.1"/>
    </source>
</evidence>
<dbReference type="Proteomes" id="UP001523566">
    <property type="component" value="Unassembled WGS sequence"/>
</dbReference>
<dbReference type="Pfam" id="PF13335">
    <property type="entry name" value="Mg_chelatase_C"/>
    <property type="match status" value="1"/>
</dbReference>
<dbReference type="InterPro" id="IPR020568">
    <property type="entry name" value="Ribosomal_Su5_D2-typ_SF"/>
</dbReference>
<dbReference type="InterPro" id="IPR025158">
    <property type="entry name" value="Mg_chelat-rel_C"/>
</dbReference>
<evidence type="ECO:0000256" key="2">
    <source>
        <dbReference type="ARBA" id="ARBA00022741"/>
    </source>
</evidence>
<evidence type="ECO:0000259" key="4">
    <source>
        <dbReference type="SMART" id="SM00382"/>
    </source>
</evidence>
<sequence length="498" mass="55617">MAFGKVLSACIDGMQVHLVQVEVDISNGLPLFEIIGCLSSEVKEATKRVRTALRNTGIYMPAKHVVANLSPGTIRKRGSSFDLPVAIGILQAMEQVKKEEKTLYAGELSLDGKVNGIPGILSIVMEGKKKGIKKYVIPSENYREAALVKGVEIVPVEFLSEIIMENTPRLKTGRERKIKGNTRKSTVDFGEIKGQEGAKRAMEIAVSGGHNILMIGPPGSGKTLISRGVPGILPPMNQEEMLEVTKIYSLAKLINPMAPLIQERPFRKVHHNVTKAGLIGGGMTPSPGEITLSHKGVLFLDELSEFKRGVLEALREPMDDRSISILRRQTVYHFPAEFILVGACNPCPCGYYPDVERCSCNAYEREQYQARISKPLLDRIDLCIETPKITFEEIQSEKQAESSKDIQERVVKTRKIQERRFEKENIGVNGEMNISQIKKYINLQPEDKPLMEKAFLRLGLTARSYHKVLKVARTIADMEGQKEVESRHLKEALGYRIR</sequence>
<evidence type="ECO:0000256" key="3">
    <source>
        <dbReference type="ARBA" id="ARBA00022840"/>
    </source>
</evidence>
<keyword evidence="6" id="KW-1185">Reference proteome</keyword>
<dbReference type="InterPro" id="IPR027417">
    <property type="entry name" value="P-loop_NTPase"/>
</dbReference>
<gene>
    <name evidence="5" type="ORF">NK125_04960</name>
</gene>
<comment type="similarity">
    <text evidence="1">Belongs to the Mg-chelatase subunits D/I family. ComM subfamily.</text>
</comment>
<dbReference type="Gene3D" id="3.40.50.300">
    <property type="entry name" value="P-loop containing nucleotide triphosphate hydrolases"/>
    <property type="match status" value="1"/>
</dbReference>
<feature type="domain" description="AAA+ ATPase" evidence="4">
    <location>
        <begin position="208"/>
        <end position="390"/>
    </location>
</feature>
<dbReference type="InterPro" id="IPR014721">
    <property type="entry name" value="Ribsml_uS5_D2-typ_fold_subgr"/>
</dbReference>
<dbReference type="EMBL" id="JAMZFW010000005">
    <property type="protein sequence ID" value="MCP1101764.1"/>
    <property type="molecule type" value="Genomic_DNA"/>
</dbReference>
<accession>A0ABT1E7G9</accession>
<dbReference type="Pfam" id="PF01078">
    <property type="entry name" value="Mg_chelatase"/>
    <property type="match status" value="1"/>
</dbReference>
<dbReference type="SUPFAM" id="SSF52540">
    <property type="entry name" value="P-loop containing nucleoside triphosphate hydrolases"/>
    <property type="match status" value="1"/>
</dbReference>
<dbReference type="Gene3D" id="3.30.230.10">
    <property type="match status" value="1"/>
</dbReference>
<dbReference type="InterPro" id="IPR001208">
    <property type="entry name" value="MCM_dom"/>
</dbReference>
<reference evidence="5 6" key="1">
    <citation type="journal article" date="2022" name="Genome Biol. Evol.">
        <title>Host diet, physiology and behaviors set the stage for Lachnospiraceae cladogenesis.</title>
        <authorList>
            <person name="Vera-Ponce De Leon A."/>
            <person name="Schneider M."/>
            <person name="Jahnes B.C."/>
            <person name="Sadowski V."/>
            <person name="Camuy-Velez L.A."/>
            <person name="Duan J."/>
            <person name="Sabree Z.L."/>
        </authorList>
    </citation>
    <scope>NUCLEOTIDE SEQUENCE [LARGE SCALE GENOMIC DNA]</scope>
    <source>
        <strain evidence="5 6">PAL113</strain>
    </source>
</reference>
<dbReference type="SMART" id="SM00382">
    <property type="entry name" value="AAA"/>
    <property type="match status" value="1"/>
</dbReference>
<dbReference type="SUPFAM" id="SSF54211">
    <property type="entry name" value="Ribosomal protein S5 domain 2-like"/>
    <property type="match status" value="1"/>
</dbReference>